<keyword evidence="4" id="KW-1185">Reference proteome</keyword>
<gene>
    <name evidence="3" type="ORF">KDH_47970</name>
</gene>
<evidence type="ECO:0000256" key="2">
    <source>
        <dbReference type="SAM" id="SignalP"/>
    </source>
</evidence>
<evidence type="ECO:0000256" key="1">
    <source>
        <dbReference type="ARBA" id="ARBA00022801"/>
    </source>
</evidence>
<dbReference type="CDD" id="cd05829">
    <property type="entry name" value="Sortase_F"/>
    <property type="match status" value="1"/>
</dbReference>
<feature type="signal peptide" evidence="2">
    <location>
        <begin position="1"/>
        <end position="25"/>
    </location>
</feature>
<sequence length="206" mass="22391">MRKKTIGFIWLSCCVLLLLSGCGQATLPTPSSLTTQPRKQPVHAIVTPRPTPTPKPVIATPIHIRIPAISVDANVEPVSILSNSDLDTPHQDPWDSTGWYKDGPAPGQMGSAVIDGHVDRPGGGPAVFWNLRNLNAGDQVIVTTSDNHQLIFHVTARVAYPVHEAPLQNIFGDNSGRYLNLITCDGYWIPSEQQTSARMVVFTRLG</sequence>
<dbReference type="Pfam" id="PF04203">
    <property type="entry name" value="Sortase"/>
    <property type="match status" value="1"/>
</dbReference>
<reference evidence="3 4" key="1">
    <citation type="submission" date="2023-02" db="EMBL/GenBank/DDBJ databases">
        <title>Dictyobacter halimunensis sp. nov., a new member of the class Ktedonobacteria from forest soil in a geothermal area.</title>
        <authorList>
            <person name="Rachmania M.K."/>
            <person name="Ningsih F."/>
            <person name="Sakai Y."/>
            <person name="Yabe S."/>
            <person name="Yokota A."/>
            <person name="Sjamsuridzal W."/>
        </authorList>
    </citation>
    <scope>NUCLEOTIDE SEQUENCE [LARGE SCALE GENOMIC DNA]</scope>
    <source>
        <strain evidence="3 4">S3.2.2.5</strain>
    </source>
</reference>
<keyword evidence="1" id="KW-0378">Hydrolase</keyword>
<dbReference type="Proteomes" id="UP001344906">
    <property type="component" value="Unassembled WGS sequence"/>
</dbReference>
<accession>A0ABQ6FWI7</accession>
<dbReference type="EMBL" id="BSRI01000002">
    <property type="protein sequence ID" value="GLV57963.1"/>
    <property type="molecule type" value="Genomic_DNA"/>
</dbReference>
<dbReference type="InterPro" id="IPR042001">
    <property type="entry name" value="Sortase_F"/>
</dbReference>
<dbReference type="Gene3D" id="2.40.260.10">
    <property type="entry name" value="Sortase"/>
    <property type="match status" value="1"/>
</dbReference>
<dbReference type="PROSITE" id="PS51257">
    <property type="entry name" value="PROKAR_LIPOPROTEIN"/>
    <property type="match status" value="1"/>
</dbReference>
<dbReference type="SUPFAM" id="SSF63817">
    <property type="entry name" value="Sortase"/>
    <property type="match status" value="1"/>
</dbReference>
<evidence type="ECO:0000313" key="4">
    <source>
        <dbReference type="Proteomes" id="UP001344906"/>
    </source>
</evidence>
<protein>
    <recommendedName>
        <fullName evidence="5">Class F sortase</fullName>
    </recommendedName>
</protein>
<evidence type="ECO:0000313" key="3">
    <source>
        <dbReference type="EMBL" id="GLV57963.1"/>
    </source>
</evidence>
<dbReference type="RefSeq" id="WP_338254035.1">
    <property type="nucleotide sequence ID" value="NZ_BSRI01000002.1"/>
</dbReference>
<feature type="chain" id="PRO_5046652249" description="Class F sortase" evidence="2">
    <location>
        <begin position="26"/>
        <end position="206"/>
    </location>
</feature>
<keyword evidence="2" id="KW-0732">Signal</keyword>
<organism evidence="3 4">
    <name type="scientific">Dictyobacter halimunensis</name>
    <dbReference type="NCBI Taxonomy" id="3026934"/>
    <lineage>
        <taxon>Bacteria</taxon>
        <taxon>Bacillati</taxon>
        <taxon>Chloroflexota</taxon>
        <taxon>Ktedonobacteria</taxon>
        <taxon>Ktedonobacterales</taxon>
        <taxon>Dictyobacteraceae</taxon>
        <taxon>Dictyobacter</taxon>
    </lineage>
</organism>
<name>A0ABQ6FWI7_9CHLR</name>
<dbReference type="InterPro" id="IPR005754">
    <property type="entry name" value="Sortase"/>
</dbReference>
<dbReference type="InterPro" id="IPR023365">
    <property type="entry name" value="Sortase_dom-sf"/>
</dbReference>
<evidence type="ECO:0008006" key="5">
    <source>
        <dbReference type="Google" id="ProtNLM"/>
    </source>
</evidence>
<comment type="caution">
    <text evidence="3">The sequence shown here is derived from an EMBL/GenBank/DDBJ whole genome shotgun (WGS) entry which is preliminary data.</text>
</comment>
<proteinExistence type="predicted"/>